<keyword evidence="2" id="KW-0539">Nucleus</keyword>
<dbReference type="Proteomes" id="UP000475862">
    <property type="component" value="Unassembled WGS sequence"/>
</dbReference>
<dbReference type="EMBL" id="VYZN01000003">
    <property type="protein sequence ID" value="KAE9543994.1"/>
    <property type="molecule type" value="Genomic_DNA"/>
</dbReference>
<feature type="compositionally biased region" description="Acidic residues" evidence="3">
    <location>
        <begin position="1654"/>
        <end position="1677"/>
    </location>
</feature>
<organism evidence="6 7">
    <name type="scientific">Aphis glycines</name>
    <name type="common">Soybean aphid</name>
    <dbReference type="NCBI Taxonomy" id="307491"/>
    <lineage>
        <taxon>Eukaryota</taxon>
        <taxon>Metazoa</taxon>
        <taxon>Ecdysozoa</taxon>
        <taxon>Arthropoda</taxon>
        <taxon>Hexapoda</taxon>
        <taxon>Insecta</taxon>
        <taxon>Pterygota</taxon>
        <taxon>Neoptera</taxon>
        <taxon>Paraneoptera</taxon>
        <taxon>Hemiptera</taxon>
        <taxon>Sternorrhyncha</taxon>
        <taxon>Aphidomorpha</taxon>
        <taxon>Aphidoidea</taxon>
        <taxon>Aphididae</taxon>
        <taxon>Aphidini</taxon>
        <taxon>Aphis</taxon>
        <taxon>Aphis</taxon>
    </lineage>
</organism>
<dbReference type="Pfam" id="PF13934">
    <property type="entry name" value="ELYS"/>
    <property type="match status" value="1"/>
</dbReference>
<feature type="region of interest" description="Disordered" evidence="3">
    <location>
        <begin position="1900"/>
        <end position="1923"/>
    </location>
</feature>
<feature type="compositionally biased region" description="Basic and acidic residues" evidence="3">
    <location>
        <begin position="1900"/>
        <end position="1916"/>
    </location>
</feature>
<evidence type="ECO:0000259" key="5">
    <source>
        <dbReference type="Pfam" id="PF16687"/>
    </source>
</evidence>
<feature type="compositionally biased region" description="Low complexity" evidence="3">
    <location>
        <begin position="1454"/>
        <end position="1474"/>
    </location>
</feature>
<feature type="domain" description="ELYS beta-propeller" evidence="5">
    <location>
        <begin position="36"/>
        <end position="477"/>
    </location>
</feature>
<feature type="region of interest" description="Disordered" evidence="3">
    <location>
        <begin position="1444"/>
        <end position="1549"/>
    </location>
</feature>
<protein>
    <recommendedName>
        <fullName evidence="8">ELYS-like domain-containing protein</fullName>
    </recommendedName>
</protein>
<dbReference type="OrthoDB" id="6513151at2759"/>
<feature type="domain" description="ELYS-like" evidence="4">
    <location>
        <begin position="729"/>
        <end position="934"/>
    </location>
</feature>
<dbReference type="InterPro" id="IPR032040">
    <property type="entry name" value="ELYS-bb"/>
</dbReference>
<dbReference type="GO" id="GO:0005634">
    <property type="term" value="C:nucleus"/>
    <property type="evidence" value="ECO:0007669"/>
    <property type="project" value="UniProtKB-SubCell"/>
</dbReference>
<feature type="compositionally biased region" description="Acidic residues" evidence="3">
    <location>
        <begin position="1612"/>
        <end position="1633"/>
    </location>
</feature>
<evidence type="ECO:0000256" key="1">
    <source>
        <dbReference type="ARBA" id="ARBA00004123"/>
    </source>
</evidence>
<feature type="compositionally biased region" description="Polar residues" evidence="3">
    <location>
        <begin position="2779"/>
        <end position="2806"/>
    </location>
</feature>
<dbReference type="PANTHER" id="PTHR21583:SF8">
    <property type="entry name" value="PROTEIN ELYS"/>
    <property type="match status" value="1"/>
</dbReference>
<feature type="compositionally biased region" description="Acidic residues" evidence="3">
    <location>
        <begin position="1569"/>
        <end position="1605"/>
    </location>
</feature>
<feature type="compositionally biased region" description="Polar residues" evidence="3">
    <location>
        <begin position="1379"/>
        <end position="1391"/>
    </location>
</feature>
<dbReference type="Pfam" id="PF16687">
    <property type="entry name" value="ELYS-bb"/>
    <property type="match status" value="1"/>
</dbReference>
<reference evidence="6 7" key="1">
    <citation type="submission" date="2019-08" db="EMBL/GenBank/DDBJ databases">
        <title>The genome of the soybean aphid Biotype 1, its phylome, world population structure and adaptation to the North American continent.</title>
        <authorList>
            <person name="Giordano R."/>
            <person name="Donthu R.K."/>
            <person name="Hernandez A.G."/>
            <person name="Wright C.L."/>
            <person name="Zimin A.V."/>
        </authorList>
    </citation>
    <scope>NUCLEOTIDE SEQUENCE [LARGE SCALE GENOMIC DNA]</scope>
    <source>
        <tissue evidence="6">Whole aphids</tissue>
    </source>
</reference>
<feature type="compositionally biased region" description="Low complexity" evidence="3">
    <location>
        <begin position="2726"/>
        <end position="2741"/>
    </location>
</feature>
<feature type="compositionally biased region" description="Low complexity" evidence="3">
    <location>
        <begin position="2620"/>
        <end position="2632"/>
    </location>
</feature>
<feature type="region of interest" description="Disordered" evidence="3">
    <location>
        <begin position="2579"/>
        <end position="2636"/>
    </location>
</feature>
<feature type="compositionally biased region" description="Acidic residues" evidence="3">
    <location>
        <begin position="1496"/>
        <end position="1538"/>
    </location>
</feature>
<accession>A0A6G0U4J0</accession>
<evidence type="ECO:0000313" key="7">
    <source>
        <dbReference type="Proteomes" id="UP000475862"/>
    </source>
</evidence>
<evidence type="ECO:0000256" key="2">
    <source>
        <dbReference type="ARBA" id="ARBA00023242"/>
    </source>
</evidence>
<dbReference type="SUPFAM" id="SSF50978">
    <property type="entry name" value="WD40 repeat-like"/>
    <property type="match status" value="1"/>
</dbReference>
<dbReference type="InterPro" id="IPR025151">
    <property type="entry name" value="ELYS_dom"/>
</dbReference>
<evidence type="ECO:0000256" key="3">
    <source>
        <dbReference type="SAM" id="MobiDB-lite"/>
    </source>
</evidence>
<feature type="region of interest" description="Disordered" evidence="3">
    <location>
        <begin position="2425"/>
        <end position="2451"/>
    </location>
</feature>
<dbReference type="InterPro" id="IPR036322">
    <property type="entry name" value="WD40_repeat_dom_sf"/>
</dbReference>
<evidence type="ECO:0008006" key="8">
    <source>
        <dbReference type="Google" id="ProtNLM"/>
    </source>
</evidence>
<feature type="compositionally biased region" description="Basic and acidic residues" evidence="3">
    <location>
        <begin position="2742"/>
        <end position="2759"/>
    </location>
</feature>
<feature type="compositionally biased region" description="Acidic residues" evidence="3">
    <location>
        <begin position="1359"/>
        <end position="1375"/>
    </location>
</feature>
<comment type="subcellular location">
    <subcellularLocation>
        <location evidence="1">Nucleus</location>
    </subcellularLocation>
</comment>
<keyword evidence="7" id="KW-1185">Reference proteome</keyword>
<sequence>MSSLKQVMQVIGSHHISNQLLDSDCDKSGGLISNGEYAWFAAGANIILYSKQLGSIVSSRSFAANQKDKSLTITFVQELHKSEERTNLLLVGCSFKSYGILFICQLPTLTTIRCIHIPNPISYISTIKNETLAQDQLCDEFKVMSTVLLVGMATGAVFAVDLRQRHIENQLRRNEIVVNELRPSKLFIIRKNEDCQEVKEMSDDSDCHLAIFLNENFCIYCKKQYSGKLNFNISSLLYNEEINTVAIGYSTGHFQLWDCKMMRTIYLLKEPKCVMPVTHITFLEPSDDPNNLCYLWVIQSDNSRLPNAMMIALTYEQRTMMSNGRLSYRVFKGNGIKLEMSLRRETGIGRCISAASLCNVNLFRNETDMDEDCEIRLFAMLMEIRQNVDASPESYIFLFDINQWYKAQMPSNINHLKVSNSYASFVKLPHNGSYLDLNISDQTLRPFGYNFRNNVEELYYPSSIYFECDCLLDTEIIRFKHAGVQQEILDQLLLKNWRLLINPSLIFSQCLQTNLRPFFWDKTDDYVNYSLPDKRSFVISIIVENKIMSVLSACAEEWKNGTYVSSEATILHLVQCLWKHVMVVKQYADKLCVPLFDYSGTQLGRKNERILNHCLSQMLCVKHFLEDLHNAYGIHIINVDYSYRVYTLNLVTQYFKAVTCFLGYGLLPESIEEDPTQKFIQCDFSSLIQYAIKRRMEFGDLPLYLIDAFVTNEPKGNKLIEQWQHEGGEATKGLYPPSNVQCLLRIYLNAALSNQVKDFITIYFLIDVCSSQEVNVTTANRMCNFAIEFDIENKGLNTLCRASWLLDHDMFEEAMDILASNNEWMVNDKSWDWYHWTVLKLLVFRKQYFWARFYFQLTKINLINIEDHKFYINLQIMNNQCFDTLIYLRARPFKEKQTLFEYFFDRCRETKKLKCLIEYLWEMEEAELFLSYLKKFDDTETLTFQLLFLLQRGRHREAIKLNQTMKASLTSNNNDVLKITSVLIDGLEKSIPNITSQNYSRLTPQSVYKKPNVVVKCMNNESKMFIMDRNKTSTLVKRKIDSSTPSNSIDLFLPANTNTRKRSPVDDIVSNEKRRKIEESSLNTPIANNEIVKPIEKQVLEILNTPLVEKTLASPSISRCSSILKTKLALNNKQIISLDIDKTSRSSIRFSLPCNDDITVKRTDPENVVNVQATDNPENESFYSVGSNDANELRNQISCDQIPITSQELLNDDSKMNISDECEKMDISEENSCSEQRQFEMYDALENDIKNKEMISSSESKECIILSSDEEDDKETPVSIKENDKEILISDDEDDKEIPVSDEEDDKEIPVSDEEYDKEISVSDEEYDQEIPISDEDEEDDKEIPLSDEEYNQDIHVSDEEDDKEISISDEDDDKETPVSASLPKNISSSVKEGIKLSTPKSVSIDKKKTLNPHRIVWNHSVLNSKSNIEKPVLKTNKVIDVISLDSDSDENEAISNSSFSEKSSDSSSGSIISEDSDLENTRYGRFKSQKRQYNEDSDDDELDEENEEGFEEEEEEEIDISEQDCEEEESEREDENVSDSHASLRKKSVLKNTSVYDLNRQTVKFDENYEEEEEKEIDISEQDCEEEEKEIDISEQDCEEEEKEIDISGQDCEEEEKEIDISEQDCEEEEREIDISGQDCEEEEKEIDISGQDCEEEEEEKEIDISEQDCEEEEKEIDISGQDCEEEEKEIDILEQDCEEEEEKEIDISEQDCEEEEVESEKEDENISDPYDSLRKKSVLKNTSVYDLDQQTVKFDENYEEEKKEIDISEQNCEEEFERKDENVSDPHASLRKNIILKNTSVYDLDQQTVKFDENYEKEDKEDDEKNYCMVNFPGNKVIGSENNDDDFENNSGVLFNNENEDNNLDNQETLEHVKNDETSENLASKSCNVNEDNFKDNHCDDTSSNKHHSFETLRKNSNPIPDDGFNHHTVIESDQVEVDINQSTPFMFGESFFGQQEIPDNKPVLLFGHVYSFENDQSNINAQFNNLDTQELVLVDTKEDISNKELEIEAEGEIQDILELESLPESNPDENIDIQNNATINVQSELEEKNDKILCDNDQNNILDNSSIQKPIYFGNIDSTQLFQIEDQTSVSIDLSKKSLELENEDLVNHESCDVLTIKQRHQSLSNESEEQINKTEGILLNNHETSINTMETPVSSCIIVAEENTCSSPQRNVETTTQSEQIINIQNEELDSKCSTSIVSCSSNIEQFDNFNDNDQLVKSKDITLQQVDTNVLISTEEKYSNDKVQISDPVSLEPNKTLVKLSTNDNPIDMSMSEKIELVSTDVTVTTQCPDISGNIQNTENEKLEKLDKSHQKNSLDIPQVENYFLRSSSRRSISITKDSSLDIPSEERQKLTPGKINLLSDPIQNQIIRKAKSISSIDTKTITTRSRAKSEPKQVQLETISSNIFRSSDMVDDNRRQVRVSLSKKKSKSQENITSIKRRSGRSKSVVPIEESIATNRKTVFGLEEIPEEDTSNAEKNISKTERVTLKRKSKFNFLTNTAKKIEHDSLNAKCQENTKLRTPRRSKSVDPDPVLTFSVVKTKPKRSSSVNILISNEEIPTQKDDLIGVLKKALKSPKKIRKRSVSESHESRKKQKTLNQVEEEKKEVAKSEYNLDESNQSSHNSNSSNSCEQLSPIAGNISQHMLYTPAKKRTKIHMANLNSENEDSSSDESTDSKRIMTRSMIQNSSVVELDPIHHTLKSEIRPLVKSKVPINRQRKLSVGTTSKTKSPKKSAASLSEKNEVLPKRKTKNIKETIVHAPIEPSIEPPTPERRMTRFQQSILEKSLQSTSIIGQDTTTNNSPASKPEKKKNIKKKNLKKSNN</sequence>
<gene>
    <name evidence="6" type="ORF">AGLY_001683</name>
</gene>
<feature type="compositionally biased region" description="Acidic residues" evidence="3">
    <location>
        <begin position="1289"/>
        <end position="1352"/>
    </location>
</feature>
<feature type="compositionally biased region" description="Basic residues" evidence="3">
    <location>
        <begin position="2810"/>
        <end position="2825"/>
    </location>
</feature>
<feature type="region of interest" description="Disordered" evidence="3">
    <location>
        <begin position="2717"/>
        <end position="2825"/>
    </location>
</feature>
<dbReference type="InterPro" id="IPR052620">
    <property type="entry name" value="ELYS/MEL-28_NucAsmblyFactor"/>
</dbReference>
<feature type="region of interest" description="Disordered" evidence="3">
    <location>
        <begin position="1568"/>
        <end position="1734"/>
    </location>
</feature>
<feature type="compositionally biased region" description="Acidic residues" evidence="3">
    <location>
        <begin position="1684"/>
        <end position="1728"/>
    </location>
</feature>
<comment type="caution">
    <text evidence="6">The sequence shown here is derived from an EMBL/GenBank/DDBJ whole genome shotgun (WGS) entry which is preliminary data.</text>
</comment>
<feature type="region of interest" description="Disordered" evidence="3">
    <location>
        <begin position="1265"/>
        <end position="1403"/>
    </location>
</feature>
<proteinExistence type="predicted"/>
<dbReference type="PANTHER" id="PTHR21583">
    <property type="entry name" value="ELYS PROTEIN"/>
    <property type="match status" value="1"/>
</dbReference>
<name>A0A6G0U4J0_APHGL</name>
<evidence type="ECO:0000313" key="6">
    <source>
        <dbReference type="EMBL" id="KAE9543994.1"/>
    </source>
</evidence>
<evidence type="ECO:0000259" key="4">
    <source>
        <dbReference type="Pfam" id="PF13934"/>
    </source>
</evidence>